<dbReference type="WBParaSite" id="ACRNAN_Path_1138.g4394.t1">
    <property type="protein sequence ID" value="ACRNAN_Path_1138.g4394.t1"/>
    <property type="gene ID" value="ACRNAN_Path_1138.g4394"/>
</dbReference>
<evidence type="ECO:0000256" key="1">
    <source>
        <dbReference type="SAM" id="MobiDB-lite"/>
    </source>
</evidence>
<dbReference type="GO" id="GO:0005829">
    <property type="term" value="C:cytosol"/>
    <property type="evidence" value="ECO:0007669"/>
    <property type="project" value="TreeGrafter"/>
</dbReference>
<reference evidence="3" key="1">
    <citation type="submission" date="2022-11" db="UniProtKB">
        <authorList>
            <consortium name="WormBaseParasite"/>
        </authorList>
    </citation>
    <scope>IDENTIFICATION</scope>
</reference>
<evidence type="ECO:0000313" key="3">
    <source>
        <dbReference type="WBParaSite" id="ACRNAN_Path_1138.g4394.t1"/>
    </source>
</evidence>
<dbReference type="AlphaFoldDB" id="A0A914BWC4"/>
<protein>
    <submittedName>
        <fullName evidence="3">BTB domain-containing protein</fullName>
    </submittedName>
</protein>
<keyword evidence="2" id="KW-1185">Reference proteome</keyword>
<evidence type="ECO:0000313" key="2">
    <source>
        <dbReference type="Proteomes" id="UP000887540"/>
    </source>
</evidence>
<proteinExistence type="predicted"/>
<sequence length="613" mass="70189">MVIFVNLYAILHSSDFIDFLLAIINKFLVENKVECNVEIVSDDASLYRPHSPEFKHLATRLKETTTSKYNNMLLHKDFCDVSQSPKSVSPLHRSWSPSMSPSSSFSMSPSSSYGSLSPTGDRSIYSEGSTSPVQFFVGDEFGSVDEGIETDDKEKDSIQIQIMTDAVIVLSMLSHQDVNHIHLIKENVMTTLIDYISDAKRFNYRLARSITRLSRNPNHLQQLIDMNFHEIVIHKLIRRICFLTRFAKRCARCEMRRKFGRDLLQEFSTHVDKPIGLSLLQVGLKNMDENKRVDSLIASMVLIRTYASRTRFFHNYMPLESFTSILEEILLDSESFMINEEIVDMRPEKSHKGFPLCWRVISVLASMISRKTYDEVMEIDAIITTSDSASNIETGIMRPENTESGCVVDQIHGQDMPKLEFCTKSDGRLISFVPKSEFCTSNGYFQGMFGNEFMERIEDRQVFQFDETTENCTVDDFRIFLHYLSGCQSPSDCVRIDSVETCVSLLYLSDKYLCGQLTDYLLRQNGPAKRLLTGSTLKDFLPCILSVSNVRRRLGYLAILVLLRFSTYEQLRTVLGQISGNRLAVDSFLELLKDFLIFCTHNTLPHQSSNIWL</sequence>
<feature type="compositionally biased region" description="Low complexity" evidence="1">
    <location>
        <begin position="94"/>
        <end position="111"/>
    </location>
</feature>
<dbReference type="PANTHER" id="PTHR23312:SF8">
    <property type="entry name" value="ARMADILLO REPEAT-CONTAINING PROTEIN 5"/>
    <property type="match status" value="1"/>
</dbReference>
<organism evidence="2 3">
    <name type="scientific">Acrobeloides nanus</name>
    <dbReference type="NCBI Taxonomy" id="290746"/>
    <lineage>
        <taxon>Eukaryota</taxon>
        <taxon>Metazoa</taxon>
        <taxon>Ecdysozoa</taxon>
        <taxon>Nematoda</taxon>
        <taxon>Chromadorea</taxon>
        <taxon>Rhabditida</taxon>
        <taxon>Tylenchina</taxon>
        <taxon>Cephalobomorpha</taxon>
        <taxon>Cephaloboidea</taxon>
        <taxon>Cephalobidae</taxon>
        <taxon>Acrobeloides</taxon>
    </lineage>
</organism>
<feature type="region of interest" description="Disordered" evidence="1">
    <location>
        <begin position="90"/>
        <end position="111"/>
    </location>
</feature>
<accession>A0A914BWC4</accession>
<dbReference type="PANTHER" id="PTHR23312">
    <property type="entry name" value="ARMC5 ARMADILLO REPEAT-CONTAINING -RELATED"/>
    <property type="match status" value="1"/>
</dbReference>
<name>A0A914BWC4_9BILA</name>
<dbReference type="Proteomes" id="UP000887540">
    <property type="component" value="Unplaced"/>
</dbReference>
<dbReference type="GO" id="GO:0009653">
    <property type="term" value="P:anatomical structure morphogenesis"/>
    <property type="evidence" value="ECO:0007669"/>
    <property type="project" value="TreeGrafter"/>
</dbReference>